<reference evidence="1 2" key="1">
    <citation type="submission" date="2019-05" db="EMBL/GenBank/DDBJ databases">
        <title>Another draft genome of Portunus trituberculatus and its Hox gene families provides insights of decapod evolution.</title>
        <authorList>
            <person name="Jeong J.-H."/>
            <person name="Song I."/>
            <person name="Kim S."/>
            <person name="Choi T."/>
            <person name="Kim D."/>
            <person name="Ryu S."/>
            <person name="Kim W."/>
        </authorList>
    </citation>
    <scope>NUCLEOTIDE SEQUENCE [LARGE SCALE GENOMIC DNA]</scope>
    <source>
        <tissue evidence="1">Muscle</tissue>
    </source>
</reference>
<gene>
    <name evidence="1" type="ORF">E2C01_062471</name>
</gene>
<protein>
    <submittedName>
        <fullName evidence="1">Uncharacterized protein</fullName>
    </submittedName>
</protein>
<evidence type="ECO:0000313" key="1">
    <source>
        <dbReference type="EMBL" id="MPC68273.1"/>
    </source>
</evidence>
<proteinExistence type="predicted"/>
<dbReference type="Proteomes" id="UP000324222">
    <property type="component" value="Unassembled WGS sequence"/>
</dbReference>
<keyword evidence="2" id="KW-1185">Reference proteome</keyword>
<sequence length="103" mass="11648">MLFLQHKHIYLNHFKNPSFTPAASCGVSTLKSSLLSFLLNPLPTTSMLFTLCSPLHCSYPDQQQTFTAQDTEGMPFLCLLEEDWPATTPMIPTQEYPRAQKDP</sequence>
<name>A0A5B7HDR6_PORTR</name>
<organism evidence="1 2">
    <name type="scientific">Portunus trituberculatus</name>
    <name type="common">Swimming crab</name>
    <name type="synonym">Neptunus trituberculatus</name>
    <dbReference type="NCBI Taxonomy" id="210409"/>
    <lineage>
        <taxon>Eukaryota</taxon>
        <taxon>Metazoa</taxon>
        <taxon>Ecdysozoa</taxon>
        <taxon>Arthropoda</taxon>
        <taxon>Crustacea</taxon>
        <taxon>Multicrustacea</taxon>
        <taxon>Malacostraca</taxon>
        <taxon>Eumalacostraca</taxon>
        <taxon>Eucarida</taxon>
        <taxon>Decapoda</taxon>
        <taxon>Pleocyemata</taxon>
        <taxon>Brachyura</taxon>
        <taxon>Eubrachyura</taxon>
        <taxon>Portunoidea</taxon>
        <taxon>Portunidae</taxon>
        <taxon>Portuninae</taxon>
        <taxon>Portunus</taxon>
    </lineage>
</organism>
<evidence type="ECO:0000313" key="2">
    <source>
        <dbReference type="Proteomes" id="UP000324222"/>
    </source>
</evidence>
<dbReference type="AlphaFoldDB" id="A0A5B7HDR6"/>
<comment type="caution">
    <text evidence="1">The sequence shown here is derived from an EMBL/GenBank/DDBJ whole genome shotgun (WGS) entry which is preliminary data.</text>
</comment>
<accession>A0A5B7HDR6</accession>
<dbReference type="EMBL" id="VSRR010027584">
    <property type="protein sequence ID" value="MPC68273.1"/>
    <property type="molecule type" value="Genomic_DNA"/>
</dbReference>